<feature type="active site" description="Proton acceptor" evidence="9">
    <location>
        <position position="229"/>
    </location>
</feature>
<evidence type="ECO:0000256" key="8">
    <source>
        <dbReference type="ARBA" id="ARBA00051712"/>
    </source>
</evidence>
<dbReference type="AlphaFoldDB" id="A0A1H6XKM3"/>
<reference evidence="12" key="1">
    <citation type="submission" date="2016-10" db="EMBL/GenBank/DDBJ databases">
        <authorList>
            <person name="Varghese N."/>
            <person name="Submissions S."/>
        </authorList>
    </citation>
    <scope>NUCLEOTIDE SEQUENCE [LARGE SCALE GENOMIC DNA]</scope>
    <source>
        <strain evidence="12">CGMCC 1.6763</strain>
    </source>
</reference>
<protein>
    <recommendedName>
        <fullName evidence="3 9">Diaminopimelate epimerase</fullName>
        <shortName evidence="9">DAP epimerase</shortName>
        <ecNumber evidence="3 9">5.1.1.7</ecNumber>
    </recommendedName>
    <alternativeName>
        <fullName evidence="9">PLP-independent amino acid racemase</fullName>
    </alternativeName>
</protein>
<evidence type="ECO:0000256" key="3">
    <source>
        <dbReference type="ARBA" id="ARBA00013080"/>
    </source>
</evidence>
<evidence type="ECO:0000256" key="5">
    <source>
        <dbReference type="ARBA" id="ARBA00022605"/>
    </source>
</evidence>
<sequence length="287" mass="31242">MKFTKMHGLGNNYVIFNQLDDPGNVLEEDRYPALSRKVSQINFGIGSDGIILIGSSEKADFKMRIFNEDGSEAKNCGNGLRCMAKYVYDHGYAGGRNFTIETLGGIVSAEVEEGRTVDDHVSFVTVDMGKPGLQKGAIPMQGDPEARTIDELHTFGEQLLRITCISMGNPHAIIFTDDVKAAEVGRLGPLIEHSILFPERVNVGWVEVKGPREIEYRVWERGSGITMACGTGACAAVVAASLNGLVDLYQPITVHLPGGDLEIIWDEEGHVRKRGEAAYICSGELIA</sequence>
<dbReference type="UniPathway" id="UPA00034">
    <property type="reaction ID" value="UER00025"/>
</dbReference>
<dbReference type="Pfam" id="PF01678">
    <property type="entry name" value="DAP_epimerase"/>
    <property type="match status" value="2"/>
</dbReference>
<comment type="pathway">
    <text evidence="1 9">Amino-acid biosynthesis; L-lysine biosynthesis via DAP pathway; DL-2,6-diaminopimelate from LL-2,6-diaminopimelate: step 1/1.</text>
</comment>
<keyword evidence="4 9" id="KW-0963">Cytoplasm</keyword>
<feature type="site" description="Could be important to modulate the pK values of the two catalytic cysteine residues" evidence="9">
    <location>
        <position position="171"/>
    </location>
</feature>
<comment type="subunit">
    <text evidence="9">Homodimer.</text>
</comment>
<feature type="binding site" evidence="9">
    <location>
        <begin position="230"/>
        <end position="231"/>
    </location>
    <ligand>
        <name>substrate</name>
    </ligand>
</feature>
<feature type="active site" description="Proton donor" evidence="9">
    <location>
        <position position="76"/>
    </location>
</feature>
<comment type="function">
    <text evidence="9">Catalyzes the stereoinversion of LL-2,6-diaminopimelate (L,L-DAP) to meso-diaminopimelate (meso-DAP), a precursor of L-lysine and an essential component of the bacterial peptidoglycan.</text>
</comment>
<dbReference type="EC" id="5.1.1.7" evidence="3 9"/>
<feature type="binding site" evidence="9">
    <location>
        <position position="11"/>
    </location>
    <ligand>
        <name>substrate</name>
    </ligand>
</feature>
<dbReference type="HAMAP" id="MF_00197">
    <property type="entry name" value="DAP_epimerase"/>
    <property type="match status" value="1"/>
</dbReference>
<feature type="binding site" evidence="9">
    <location>
        <position position="67"/>
    </location>
    <ligand>
        <name>substrate</name>
    </ligand>
</feature>
<proteinExistence type="inferred from homology"/>
<evidence type="ECO:0000256" key="4">
    <source>
        <dbReference type="ARBA" id="ARBA00022490"/>
    </source>
</evidence>
<dbReference type="STRING" id="426757.SAMN04488127_1536"/>
<dbReference type="NCBIfam" id="TIGR00652">
    <property type="entry name" value="DapF"/>
    <property type="match status" value="1"/>
</dbReference>
<keyword evidence="5 9" id="KW-0028">Amino-acid biosynthesis</keyword>
<keyword evidence="12" id="KW-1185">Reference proteome</keyword>
<dbReference type="GO" id="GO:0008837">
    <property type="term" value="F:diaminopimelate epimerase activity"/>
    <property type="evidence" value="ECO:0007669"/>
    <property type="project" value="UniProtKB-UniRule"/>
</dbReference>
<feature type="binding site" evidence="9">
    <location>
        <position position="202"/>
    </location>
    <ligand>
        <name>substrate</name>
    </ligand>
</feature>
<dbReference type="SUPFAM" id="SSF54506">
    <property type="entry name" value="Diaminopimelate epimerase-like"/>
    <property type="match status" value="2"/>
</dbReference>
<dbReference type="GO" id="GO:0005829">
    <property type="term" value="C:cytosol"/>
    <property type="evidence" value="ECO:0007669"/>
    <property type="project" value="TreeGrafter"/>
</dbReference>
<gene>
    <name evidence="9" type="primary">dapF</name>
    <name evidence="11" type="ORF">SAMN04488127_1536</name>
</gene>
<keyword evidence="6 9" id="KW-0457">Lysine biosynthesis</keyword>
<feature type="binding site" evidence="9">
    <location>
        <position position="169"/>
    </location>
    <ligand>
        <name>substrate</name>
    </ligand>
</feature>
<evidence type="ECO:0000256" key="2">
    <source>
        <dbReference type="ARBA" id="ARBA00010219"/>
    </source>
</evidence>
<comment type="catalytic activity">
    <reaction evidence="8 9">
        <text>(2S,6S)-2,6-diaminopimelate = meso-2,6-diaminopimelate</text>
        <dbReference type="Rhea" id="RHEA:15393"/>
        <dbReference type="ChEBI" id="CHEBI:57609"/>
        <dbReference type="ChEBI" id="CHEBI:57791"/>
        <dbReference type="EC" id="5.1.1.7"/>
    </reaction>
</comment>
<dbReference type="Proteomes" id="UP000199200">
    <property type="component" value="Unassembled WGS sequence"/>
</dbReference>
<feature type="site" description="Could be important to modulate the pK values of the two catalytic cysteine residues" evidence="9">
    <location>
        <position position="220"/>
    </location>
</feature>
<dbReference type="PANTHER" id="PTHR31689:SF0">
    <property type="entry name" value="DIAMINOPIMELATE EPIMERASE"/>
    <property type="match status" value="1"/>
</dbReference>
<evidence type="ECO:0000313" key="12">
    <source>
        <dbReference type="Proteomes" id="UP000199200"/>
    </source>
</evidence>
<dbReference type="EMBL" id="FNZF01000002">
    <property type="protein sequence ID" value="SEJ29638.1"/>
    <property type="molecule type" value="Genomic_DNA"/>
</dbReference>
<comment type="subcellular location">
    <subcellularLocation>
        <location evidence="9">Cytoplasm</location>
    </subcellularLocation>
</comment>
<dbReference type="OrthoDB" id="9805408at2"/>
<dbReference type="Gene3D" id="3.10.310.10">
    <property type="entry name" value="Diaminopimelate Epimerase, Chain A, domain 1"/>
    <property type="match status" value="2"/>
</dbReference>
<evidence type="ECO:0000256" key="9">
    <source>
        <dbReference type="HAMAP-Rule" id="MF_00197"/>
    </source>
</evidence>
<feature type="active site" evidence="10">
    <location>
        <position position="76"/>
    </location>
</feature>
<dbReference type="PROSITE" id="PS01326">
    <property type="entry name" value="DAP_EPIMERASE"/>
    <property type="match status" value="1"/>
</dbReference>
<evidence type="ECO:0000256" key="10">
    <source>
        <dbReference type="PROSITE-ProRule" id="PRU10125"/>
    </source>
</evidence>
<dbReference type="FunFam" id="3.10.310.10:FF:000004">
    <property type="entry name" value="Diaminopimelate epimerase"/>
    <property type="match status" value="1"/>
</dbReference>
<evidence type="ECO:0000256" key="7">
    <source>
        <dbReference type="ARBA" id="ARBA00023235"/>
    </source>
</evidence>
<dbReference type="GO" id="GO:0009089">
    <property type="term" value="P:lysine biosynthetic process via diaminopimelate"/>
    <property type="evidence" value="ECO:0007669"/>
    <property type="project" value="UniProtKB-UniRule"/>
</dbReference>
<dbReference type="InterPro" id="IPR001653">
    <property type="entry name" value="DAP_epimerase_DapF"/>
</dbReference>
<comment type="similarity">
    <text evidence="2 9">Belongs to the diaminopimelate epimerase family.</text>
</comment>
<evidence type="ECO:0000313" key="11">
    <source>
        <dbReference type="EMBL" id="SEJ29638.1"/>
    </source>
</evidence>
<accession>A0A1H6XKM3</accession>
<organism evidence="11 12">
    <name type="scientific">Bhargavaea ginsengi</name>
    <dbReference type="NCBI Taxonomy" id="426757"/>
    <lineage>
        <taxon>Bacteria</taxon>
        <taxon>Bacillati</taxon>
        <taxon>Bacillota</taxon>
        <taxon>Bacilli</taxon>
        <taxon>Bacillales</taxon>
        <taxon>Caryophanaceae</taxon>
        <taxon>Bhargavaea</taxon>
    </lineage>
</organism>
<evidence type="ECO:0000256" key="6">
    <source>
        <dbReference type="ARBA" id="ARBA00023154"/>
    </source>
</evidence>
<feature type="binding site" evidence="9">
    <location>
        <begin position="77"/>
        <end position="78"/>
    </location>
    <ligand>
        <name>substrate</name>
    </ligand>
</feature>
<name>A0A1H6XKM3_9BACL</name>
<evidence type="ECO:0000256" key="1">
    <source>
        <dbReference type="ARBA" id="ARBA00005196"/>
    </source>
</evidence>
<dbReference type="InterPro" id="IPR018510">
    <property type="entry name" value="DAP_epimerase_AS"/>
</dbReference>
<comment type="caution">
    <text evidence="9">Lacks conserved residue(s) required for the propagation of feature annotation.</text>
</comment>
<dbReference type="PANTHER" id="PTHR31689">
    <property type="entry name" value="DIAMINOPIMELATE EPIMERASE, CHLOROPLASTIC"/>
    <property type="match status" value="1"/>
</dbReference>
<feature type="binding site" evidence="9">
    <location>
        <begin position="220"/>
        <end position="221"/>
    </location>
    <ligand>
        <name>substrate</name>
    </ligand>
</feature>
<keyword evidence="7 9" id="KW-0413">Isomerase</keyword>